<evidence type="ECO:0000313" key="1">
    <source>
        <dbReference type="EMBL" id="MEQ2238796.1"/>
    </source>
</evidence>
<name>A0ABV0U249_9TELE</name>
<organism evidence="1 2">
    <name type="scientific">Ilyodon furcidens</name>
    <name type="common">goldbreast splitfin</name>
    <dbReference type="NCBI Taxonomy" id="33524"/>
    <lineage>
        <taxon>Eukaryota</taxon>
        <taxon>Metazoa</taxon>
        <taxon>Chordata</taxon>
        <taxon>Craniata</taxon>
        <taxon>Vertebrata</taxon>
        <taxon>Euteleostomi</taxon>
        <taxon>Actinopterygii</taxon>
        <taxon>Neopterygii</taxon>
        <taxon>Teleostei</taxon>
        <taxon>Neoteleostei</taxon>
        <taxon>Acanthomorphata</taxon>
        <taxon>Ovalentaria</taxon>
        <taxon>Atherinomorphae</taxon>
        <taxon>Cyprinodontiformes</taxon>
        <taxon>Goodeidae</taxon>
        <taxon>Ilyodon</taxon>
    </lineage>
</organism>
<dbReference type="EMBL" id="JAHRIQ010054173">
    <property type="protein sequence ID" value="MEQ2238796.1"/>
    <property type="molecule type" value="Genomic_DNA"/>
</dbReference>
<protein>
    <submittedName>
        <fullName evidence="1">Uncharacterized protein</fullName>
    </submittedName>
</protein>
<dbReference type="Proteomes" id="UP001482620">
    <property type="component" value="Unassembled WGS sequence"/>
</dbReference>
<accession>A0ABV0U249</accession>
<keyword evidence="2" id="KW-1185">Reference proteome</keyword>
<proteinExistence type="predicted"/>
<evidence type="ECO:0000313" key="2">
    <source>
        <dbReference type="Proteomes" id="UP001482620"/>
    </source>
</evidence>
<sequence>MGPDFPKSERSCYTGLLKVLFKLVSGNDSLDCSLLKLRNIFFTDKSHVENPSPPNSTSVGILCNSDRVDVGCSPDGCGPSAPHSVLSCGPLSSSIAMSLSSRVVRLQSLSRILQVGMDQD</sequence>
<reference evidence="1 2" key="1">
    <citation type="submission" date="2021-06" db="EMBL/GenBank/DDBJ databases">
        <authorList>
            <person name="Palmer J.M."/>
        </authorList>
    </citation>
    <scope>NUCLEOTIDE SEQUENCE [LARGE SCALE GENOMIC DNA]</scope>
    <source>
        <strain evidence="2">if_2019</strain>
        <tissue evidence="1">Muscle</tissue>
    </source>
</reference>
<gene>
    <name evidence="1" type="ORF">ILYODFUR_036974</name>
</gene>
<comment type="caution">
    <text evidence="1">The sequence shown here is derived from an EMBL/GenBank/DDBJ whole genome shotgun (WGS) entry which is preliminary data.</text>
</comment>